<proteinExistence type="predicted"/>
<keyword evidence="1" id="KW-0479">Metal-binding</keyword>
<dbReference type="GO" id="GO:0008270">
    <property type="term" value="F:zinc ion binding"/>
    <property type="evidence" value="ECO:0007669"/>
    <property type="project" value="InterPro"/>
</dbReference>
<evidence type="ECO:0000256" key="2">
    <source>
        <dbReference type="ARBA" id="ARBA00022833"/>
    </source>
</evidence>
<dbReference type="GO" id="GO:0047974">
    <property type="term" value="F:guanosine deaminase activity"/>
    <property type="evidence" value="ECO:0007669"/>
    <property type="project" value="TreeGrafter"/>
</dbReference>
<name>W4VBG4_9FIRM</name>
<dbReference type="STRING" id="1294263.JCM21531_4397"/>
<evidence type="ECO:0000256" key="1">
    <source>
        <dbReference type="ARBA" id="ARBA00022723"/>
    </source>
</evidence>
<evidence type="ECO:0000313" key="5">
    <source>
        <dbReference type="Proteomes" id="UP000019109"/>
    </source>
</evidence>
<dbReference type="Proteomes" id="UP000019109">
    <property type="component" value="Unassembled WGS sequence"/>
</dbReference>
<evidence type="ECO:0000313" key="4">
    <source>
        <dbReference type="EMBL" id="GAE90760.1"/>
    </source>
</evidence>
<keyword evidence="2" id="KW-0862">Zinc</keyword>
<dbReference type="EMBL" id="BAVR01000090">
    <property type="protein sequence ID" value="GAE90760.1"/>
    <property type="molecule type" value="Genomic_DNA"/>
</dbReference>
<dbReference type="InterPro" id="IPR016193">
    <property type="entry name" value="Cytidine_deaminase-like"/>
</dbReference>
<dbReference type="Gene3D" id="3.40.140.10">
    <property type="entry name" value="Cytidine Deaminase, domain 2"/>
    <property type="match status" value="1"/>
</dbReference>
<dbReference type="PANTHER" id="PTHR11079">
    <property type="entry name" value="CYTOSINE DEAMINASE FAMILY MEMBER"/>
    <property type="match status" value="1"/>
</dbReference>
<dbReference type="AlphaFoldDB" id="W4VBG4"/>
<feature type="domain" description="CMP/dCMP-type deaminase" evidence="3">
    <location>
        <begin position="22"/>
        <end position="130"/>
    </location>
</feature>
<reference evidence="4" key="1">
    <citation type="journal article" date="2014" name="Genome Announc.">
        <title>Draft Genome Sequence of Clostridium straminisolvens Strain JCM 21531T, Isolated from a Cellulose-Degrading Bacterial Community.</title>
        <authorList>
            <person name="Yuki M."/>
            <person name="Oshima K."/>
            <person name="Suda W."/>
            <person name="Sakamoto M."/>
            <person name="Kitamura K."/>
            <person name="Iida T."/>
            <person name="Hattori M."/>
            <person name="Ohkuma M."/>
        </authorList>
    </citation>
    <scope>NUCLEOTIDE SEQUENCE [LARGE SCALE GENOMIC DNA]</scope>
    <source>
        <strain evidence="4">JCM 21531</strain>
    </source>
</reference>
<keyword evidence="5" id="KW-1185">Reference proteome</keyword>
<dbReference type="SUPFAM" id="SSF53927">
    <property type="entry name" value="Cytidine deaminase-like"/>
    <property type="match status" value="1"/>
</dbReference>
<comment type="caution">
    <text evidence="4">The sequence shown here is derived from an EMBL/GenBank/DDBJ whole genome shotgun (WGS) entry which is preliminary data.</text>
</comment>
<organism evidence="4 5">
    <name type="scientific">Acetivibrio straminisolvens JCM 21531</name>
    <dbReference type="NCBI Taxonomy" id="1294263"/>
    <lineage>
        <taxon>Bacteria</taxon>
        <taxon>Bacillati</taxon>
        <taxon>Bacillota</taxon>
        <taxon>Clostridia</taxon>
        <taxon>Eubacteriales</taxon>
        <taxon>Oscillospiraceae</taxon>
        <taxon>Acetivibrio</taxon>
    </lineage>
</organism>
<sequence length="130" mass="14524">MVILSIEKVSGERTEKFSGWDNTMNDFMKEAVKEAVAGMRDNHGGPFGAVIVRNNEIIARAHNEVIKNNDPTDHAEMIAIRKAAKELSRFDLGDCELYSSCEPCPMCFAAIHWAKIKKCIMVVPGKMPQK</sequence>
<gene>
    <name evidence="4" type="ORF">JCM21531_4397</name>
</gene>
<dbReference type="PANTHER" id="PTHR11079:SF161">
    <property type="entry name" value="CMP_DCMP-TYPE DEAMINASE DOMAIN-CONTAINING PROTEIN"/>
    <property type="match status" value="1"/>
</dbReference>
<dbReference type="CDD" id="cd01285">
    <property type="entry name" value="nucleoside_deaminase"/>
    <property type="match status" value="1"/>
</dbReference>
<dbReference type="InterPro" id="IPR016192">
    <property type="entry name" value="APOBEC/CMP_deaminase_Zn-bd"/>
</dbReference>
<dbReference type="Pfam" id="PF00383">
    <property type="entry name" value="dCMP_cyt_deam_1"/>
    <property type="match status" value="1"/>
</dbReference>
<dbReference type="PROSITE" id="PS00903">
    <property type="entry name" value="CYT_DCMP_DEAMINASES_1"/>
    <property type="match status" value="1"/>
</dbReference>
<accession>W4VBG4</accession>
<dbReference type="PROSITE" id="PS51747">
    <property type="entry name" value="CYT_DCMP_DEAMINASES_2"/>
    <property type="match status" value="1"/>
</dbReference>
<evidence type="ECO:0000259" key="3">
    <source>
        <dbReference type="PROSITE" id="PS51747"/>
    </source>
</evidence>
<protein>
    <submittedName>
        <fullName evidence="4">tRNA-specific adenosine-34 deaminase</fullName>
    </submittedName>
</protein>
<dbReference type="GO" id="GO:0006152">
    <property type="term" value="P:purine nucleoside catabolic process"/>
    <property type="evidence" value="ECO:0007669"/>
    <property type="project" value="TreeGrafter"/>
</dbReference>
<dbReference type="InterPro" id="IPR002125">
    <property type="entry name" value="CMP_dCMP_dom"/>
</dbReference>